<feature type="compositionally biased region" description="Low complexity" evidence="1">
    <location>
        <begin position="395"/>
        <end position="415"/>
    </location>
</feature>
<reference evidence="2" key="1">
    <citation type="submission" date="2011-04" db="EMBL/GenBank/DDBJ databases">
        <title>Evolution of plant cell wall degrading machinery underlies the functional diversity of forest fungi.</title>
        <authorList>
            <consortium name="US DOE Joint Genome Institute (JGI-PGF)"/>
            <person name="Eastwood D.C."/>
            <person name="Floudas D."/>
            <person name="Binder M."/>
            <person name="Majcherczyk A."/>
            <person name="Schneider P."/>
            <person name="Aerts A."/>
            <person name="Asiegbu F.O."/>
            <person name="Baker S.E."/>
            <person name="Barry K."/>
            <person name="Bendiksby M."/>
            <person name="Blumentritt M."/>
            <person name="Coutinho P.M."/>
            <person name="Cullen D."/>
            <person name="Cullen D."/>
            <person name="Gathman A."/>
            <person name="Goodell B."/>
            <person name="Henrissat B."/>
            <person name="Ihrmark K."/>
            <person name="Kauserud H."/>
            <person name="Kohler A."/>
            <person name="LaButti K."/>
            <person name="Lapidus A."/>
            <person name="Lavin J.L."/>
            <person name="Lee Y.-H."/>
            <person name="Lindquist E."/>
            <person name="Lilly W."/>
            <person name="Lucas S."/>
            <person name="Morin E."/>
            <person name="Murat C."/>
            <person name="Oguiza J.A."/>
            <person name="Park J."/>
            <person name="Pisabarro A.G."/>
            <person name="Riley R."/>
            <person name="Rosling A."/>
            <person name="Salamov A."/>
            <person name="Schmidt O."/>
            <person name="Schmutz J."/>
            <person name="Skrede I."/>
            <person name="Stenlid J."/>
            <person name="Wiebenga A."/>
            <person name="Xie X."/>
            <person name="Kues U."/>
            <person name="Hibbett D.S."/>
            <person name="Hoffmeister D."/>
            <person name="Hogberg N."/>
            <person name="Martin F."/>
            <person name="Grigoriev I.V."/>
            <person name="Watkinson S.C."/>
        </authorList>
    </citation>
    <scope>NUCLEOTIDE SEQUENCE</scope>
    <source>
        <strain evidence="2">S7.9</strain>
    </source>
</reference>
<feature type="region of interest" description="Disordered" evidence="1">
    <location>
        <begin position="395"/>
        <end position="421"/>
    </location>
</feature>
<proteinExistence type="predicted"/>
<dbReference type="KEGG" id="sla:SERLADRAFT_444167"/>
<dbReference type="AlphaFoldDB" id="F8PEP8"/>
<evidence type="ECO:0000256" key="1">
    <source>
        <dbReference type="SAM" id="MobiDB-lite"/>
    </source>
</evidence>
<dbReference type="GeneID" id="18816067"/>
<dbReference type="RefSeq" id="XP_007324872.1">
    <property type="nucleotide sequence ID" value="XM_007324810.1"/>
</dbReference>
<accession>F8PEP8</accession>
<protein>
    <submittedName>
        <fullName evidence="2">Uncharacterized protein</fullName>
    </submittedName>
</protein>
<sequence length="746" mass="82566">MEELLEGLKSVYEKLDQPLPQMVIVDNCCHIRSAVNKAIPDAQVGLDVFHFIMRYLAAILNGTRNPQCSAVAHDISKAILSSRASGHGESAKYRTKEEQEVQLQTMFEKWAEKGGVWSAAASKVHTEQLAHVKKGCLMRVRQDIRSDGSRIEGLHKAWNGIMRSFASGLEMFLALGFDFVIRRNIRIRFRSQKPSKFLSSIHGTHHIRLANHIANSWNSLLSTEPTHSNNSQELKARPVLSSINTKESFGLGPSNHSSTFGGLIELKTEADFDEQDLSLDQLVLDAEIEPTSILQCLDIDPNLLTVPQITLGKYPLHHDSDTQHSCALLEYASSQPGEMMAITEPTALANSSQSGPLKRKVPFYDLTEELGPLAGALEGPLQKKSCIPTAQETTANTLSTSATNAPSTPATNASSIQAKGTPSTSNIISMFFAPGSKTVAPKCPSDKHTSQNLMATFSPLADPNLNGLSRSQRIFSISTGIDPRSLTLNSSAEFFLFMDMRLQNKWALFSMTSQKWVLATADYNSRLEKLPKSGGSPAVMKKPRALFDKLGEIETKIVERIKSNNFVSSSGNEKFWRTHCFIVQLVKGENTDLKSRKTQICSCCRTIKYPGLTGFSGNHKKLFCSDGVPVRKDFPDELPPWPQPQGIFVNGTHFHPRVFLSTIREIYEKVIIEGGNGADLEMEYQAFAAMLVKRMTPPIPNSPVLFRLYESLTLSPPMPDLVKEHEGKKYLRVDCLSDMEQAVVVS</sequence>
<organism>
    <name type="scientific">Serpula lacrymans var. lacrymans (strain S7.9)</name>
    <name type="common">Dry rot fungus</name>
    <dbReference type="NCBI Taxonomy" id="578457"/>
    <lineage>
        <taxon>Eukaryota</taxon>
        <taxon>Fungi</taxon>
        <taxon>Dikarya</taxon>
        <taxon>Basidiomycota</taxon>
        <taxon>Agaricomycotina</taxon>
        <taxon>Agaricomycetes</taxon>
        <taxon>Agaricomycetidae</taxon>
        <taxon>Boletales</taxon>
        <taxon>Coniophorineae</taxon>
        <taxon>Serpulaceae</taxon>
        <taxon>Serpula</taxon>
    </lineage>
</organism>
<evidence type="ECO:0000313" key="2">
    <source>
        <dbReference type="EMBL" id="EGO18401.1"/>
    </source>
</evidence>
<dbReference type="Proteomes" id="UP000008064">
    <property type="component" value="Unassembled WGS sequence"/>
</dbReference>
<gene>
    <name evidence="2" type="ORF">SERLADRAFT_444167</name>
</gene>
<dbReference type="OrthoDB" id="3260919at2759"/>
<dbReference type="EMBL" id="GL945452">
    <property type="protein sequence ID" value="EGO18401.1"/>
    <property type="molecule type" value="Genomic_DNA"/>
</dbReference>
<name>F8PEP8_SERL9</name>
<dbReference type="HOGENOM" id="CLU_017712_0_0_1"/>